<name>A0ABN9VER7_9DINO</name>
<dbReference type="PROSITE" id="PS50297">
    <property type="entry name" value="ANK_REP_REGION"/>
    <property type="match status" value="1"/>
</dbReference>
<keyword evidence="5" id="KW-1133">Transmembrane helix</keyword>
<reference evidence="6" key="1">
    <citation type="submission" date="2023-10" db="EMBL/GenBank/DDBJ databases">
        <authorList>
            <person name="Chen Y."/>
            <person name="Shah S."/>
            <person name="Dougan E. K."/>
            <person name="Thang M."/>
            <person name="Chan C."/>
        </authorList>
    </citation>
    <scope>NUCLEOTIDE SEQUENCE [LARGE SCALE GENOMIC DNA]</scope>
</reference>
<feature type="compositionally biased region" description="Polar residues" evidence="4">
    <location>
        <begin position="1520"/>
        <end position="1534"/>
    </location>
</feature>
<keyword evidence="5" id="KW-0472">Membrane</keyword>
<evidence type="ECO:0000313" key="6">
    <source>
        <dbReference type="EMBL" id="CAK0870762.1"/>
    </source>
</evidence>
<protein>
    <submittedName>
        <fullName evidence="6">Uncharacterized protein</fullName>
    </submittedName>
</protein>
<dbReference type="SUPFAM" id="SSF56672">
    <property type="entry name" value="DNA/RNA polymerases"/>
    <property type="match status" value="1"/>
</dbReference>
<proteinExistence type="predicted"/>
<evidence type="ECO:0000256" key="4">
    <source>
        <dbReference type="SAM" id="MobiDB-lite"/>
    </source>
</evidence>
<evidence type="ECO:0000256" key="1">
    <source>
        <dbReference type="ARBA" id="ARBA00022737"/>
    </source>
</evidence>
<keyword evidence="1" id="KW-0677">Repeat</keyword>
<dbReference type="PANTHER" id="PTHR24171:SF8">
    <property type="entry name" value="BRCA1-ASSOCIATED RING DOMAIN PROTEIN 1"/>
    <property type="match status" value="1"/>
</dbReference>
<dbReference type="PROSITE" id="PS50088">
    <property type="entry name" value="ANK_REPEAT"/>
    <property type="match status" value="1"/>
</dbReference>
<evidence type="ECO:0000256" key="3">
    <source>
        <dbReference type="PROSITE-ProRule" id="PRU00023"/>
    </source>
</evidence>
<evidence type="ECO:0000313" key="7">
    <source>
        <dbReference type="Proteomes" id="UP001189429"/>
    </source>
</evidence>
<sequence length="1544" mass="166201">MRVEARAGIQARGRRANAFFEQGELLAGNWAEESLRLLAPDDRAGRARPVFDAMSNELQGYKATLDSLRHGVAEDRRGHPSSRSGLSGWLENEVGHWLETLNGGFQFPHVVVEPSCAGLVAAYAVAACTVGLAVGAGAGAPRSRQSPSAAVMAGSFHAIRYRVGGVALWHERLVLGVTAGFAYVVTPDFDDYDEPIVVGPDVRAVLPLAGQGDTPAALVGAAVHRFRRLPSAAELWAAVGVAALAAALGPVPPGPAAAPPLAHVPGAAAGGPAAVAPLPAPAGDFRVLPMAINLRGERERRFGETVNGLSETEVQGWPVQGPRTLLWCLSFMSTMAGTPTAWHQRWLTSMALADDDEHAKLHETLCRVLDLAVVYDQLQVAEMASFEIVARQLQLLEERVYESRSLPQTAAAPKAKSGARSGATAAASSIPETSYFLGAGVSKANLCISPKLLEYIADQMRAEAALAELLASAPGYSGESRVRPYDKELVSWPKHVAPVPTADLVSDADRSTLSGWRQQMLRDPAETAALRMNSGIGSPYVDPRLRFRPRGYADFLLRLDQAGMLEWEVAERQAAYSTGFFFVEKSNGVNLRLVFDTRVANMSFSAPPSTRLPTPSAWSALEASNDFYVAQGDIQCAFYHMKLPPQLHRYFSLPVVPNRYVGLKVINGVKIPTKAFLQPFVSVMPMGWSWALHFCQSALTTAIRDAGIDDDAMLVGGAAPRPLRNDTDIIAAGCVENFATVSLDPEVATTSCQAIRDVLVARGLPVDEVAPAAPRVTFTGLDILGDVGVIRCKVDRLCRLRQALLGLLRRGYASPLALSAVVGHCAWGMITNRPMLSIFQAVYRFMGQDSRRALPLWPSVAAELRAAASLIPLWWADVRAEWAATIFCSDASPYGIGVCRKTVEQDVAAAAGRLSERWRYRFSDAVRARAHALGVDPNVVLEAAVSKHCLKYCEQCPRPPETHSKPPLTALSSHRGIDEVSLDGFDEVPDSITALDGWATIHSARHARFGLDFMRYEAEAALSVVESAAVSDTTMANDWGAVKKFEEWCRQTPQTIITAAEVVVILVTYFVNLFLVSFDDATGRVLLASVQHYLRPPMVGTALSTRAARALTGWRKLAPPQMRPSLPRVAMASMVGVLGSWKLFGMAVFIGLMIDTYPTTNAAYRLSAGGVLRPRPDATLGYGRLALIVNGACFDRPGKTEDRHGGAADDCLPRRRTREEVKDRGQWRTDPTLSRHTKRARVLQQIATLDQILIGRGHGVDSLMNDLMLQTTTTGVFSLRRPLAATPTPPAVRYLPALVIGGDGGAARALQRLGFGVLHFERETPGEARRATEMNVPGSRGELLSELPPELSPELSLVLAASQGQDNVVGSLLAARAAVDARDPHGNTALLRAVEGGVANRPVIELLLKHGASIDASGGGGETPLTRAAAGGSAELLEALLGASALPVEAYAPALLAASSAGNQAEKELSAEKWLALPERKEKEWLDNKQHVKIRSSVIYSKLLDSRPKRLKRKPCEAFENTSSRHSQSGNYKNNALAARAAMQ</sequence>
<dbReference type="InterPro" id="IPR043502">
    <property type="entry name" value="DNA/RNA_pol_sf"/>
</dbReference>
<keyword evidence="5" id="KW-0812">Transmembrane</keyword>
<evidence type="ECO:0000256" key="5">
    <source>
        <dbReference type="SAM" id="Phobius"/>
    </source>
</evidence>
<feature type="region of interest" description="Disordered" evidence="4">
    <location>
        <begin position="1518"/>
        <end position="1544"/>
    </location>
</feature>
<keyword evidence="7" id="KW-1185">Reference proteome</keyword>
<dbReference type="PANTHER" id="PTHR24171">
    <property type="entry name" value="ANKYRIN REPEAT DOMAIN-CONTAINING PROTEIN 39-RELATED"/>
    <property type="match status" value="1"/>
</dbReference>
<gene>
    <name evidence="6" type="ORF">PCOR1329_LOCUS56777</name>
</gene>
<dbReference type="Pfam" id="PF12796">
    <property type="entry name" value="Ank_2"/>
    <property type="match status" value="1"/>
</dbReference>
<dbReference type="InterPro" id="IPR002110">
    <property type="entry name" value="Ankyrin_rpt"/>
</dbReference>
<dbReference type="SUPFAM" id="SSF48403">
    <property type="entry name" value="Ankyrin repeat"/>
    <property type="match status" value="1"/>
</dbReference>
<comment type="caution">
    <text evidence="6">The sequence shown here is derived from an EMBL/GenBank/DDBJ whole genome shotgun (WGS) entry which is preliminary data.</text>
</comment>
<organism evidence="6 7">
    <name type="scientific">Prorocentrum cordatum</name>
    <dbReference type="NCBI Taxonomy" id="2364126"/>
    <lineage>
        <taxon>Eukaryota</taxon>
        <taxon>Sar</taxon>
        <taxon>Alveolata</taxon>
        <taxon>Dinophyceae</taxon>
        <taxon>Prorocentrales</taxon>
        <taxon>Prorocentraceae</taxon>
        <taxon>Prorocentrum</taxon>
    </lineage>
</organism>
<feature type="transmembrane region" description="Helical" evidence="5">
    <location>
        <begin position="1056"/>
        <end position="1076"/>
    </location>
</feature>
<feature type="repeat" description="ANK" evidence="3">
    <location>
        <begin position="1385"/>
        <end position="1419"/>
    </location>
</feature>
<feature type="region of interest" description="Disordered" evidence="4">
    <location>
        <begin position="1326"/>
        <end position="1346"/>
    </location>
</feature>
<feature type="transmembrane region" description="Helical" evidence="5">
    <location>
        <begin position="1129"/>
        <end position="1154"/>
    </location>
</feature>
<keyword evidence="2 3" id="KW-0040">ANK repeat</keyword>
<dbReference type="Gene3D" id="1.25.40.20">
    <property type="entry name" value="Ankyrin repeat-containing domain"/>
    <property type="match status" value="1"/>
</dbReference>
<accession>A0ABN9VER7</accession>
<evidence type="ECO:0000256" key="2">
    <source>
        <dbReference type="ARBA" id="ARBA00023043"/>
    </source>
</evidence>
<dbReference type="Proteomes" id="UP001189429">
    <property type="component" value="Unassembled WGS sequence"/>
</dbReference>
<dbReference type="EMBL" id="CAUYUJ010016993">
    <property type="protein sequence ID" value="CAK0870762.1"/>
    <property type="molecule type" value="Genomic_DNA"/>
</dbReference>
<dbReference type="SMART" id="SM00248">
    <property type="entry name" value="ANK"/>
    <property type="match status" value="2"/>
</dbReference>
<dbReference type="InterPro" id="IPR036770">
    <property type="entry name" value="Ankyrin_rpt-contain_sf"/>
</dbReference>